<dbReference type="EMBL" id="AP031322">
    <property type="protein sequence ID" value="BFH72931.1"/>
    <property type="molecule type" value="Genomic_DNA"/>
</dbReference>
<dbReference type="GeneID" id="92353804"/>
<dbReference type="RefSeq" id="WP_369611117.1">
    <property type="nucleotide sequence ID" value="NZ_AP031322.1"/>
</dbReference>
<name>A0AAT9GPT9_9CREN</name>
<organism evidence="1">
    <name type="scientific">Sulfurisphaera javensis</name>
    <dbReference type="NCBI Taxonomy" id="2049879"/>
    <lineage>
        <taxon>Archaea</taxon>
        <taxon>Thermoproteota</taxon>
        <taxon>Thermoprotei</taxon>
        <taxon>Sulfolobales</taxon>
        <taxon>Sulfolobaceae</taxon>
        <taxon>Sulfurisphaera</taxon>
    </lineage>
</organism>
<protein>
    <submittedName>
        <fullName evidence="1">Uncharacterized protein</fullName>
    </submittedName>
</protein>
<dbReference type="AlphaFoldDB" id="A0AAT9GPT9"/>
<sequence>MSLSNIKMSTKLVKKVGKYYIEYKNKVPNVDKLLKTGYQSELPIDEITKAFLLLSLFKESISKLLKLYEEAEKEKLKHRQFAVKIDSVPYGPIDIPRTILLRGKSAYAYYSFEEGTNAPEYAILLYLLDKAYNIISFTESKLGKEIQKIDIRYFRNKFEKTVNKIKKLENIIRKLRIQVKNEFFRPITHRDPDWLISAYEEYLKIKRISEIEIGIGSEKLKIEYKKQILLLLRWRLYEIYTFFLVAKLLESKGYTIVFDKGEFLAYKGGKKLRLLFNSSIESKSKLDGIDDLSDVTQYMGRPDFSLDNSNLIIFECKYSSRVSYITASRFKIMAYAYEYDPLTVILVYPGLIENEAMDLEEMSTLKLNEIVNERGYVDIRFKNGKKLFMLKINPLDDDNKNIKKIENILSSLNMQV</sequence>
<reference evidence="1" key="1">
    <citation type="submission" date="2024-03" db="EMBL/GenBank/DDBJ databases">
        <title>Complete genome sequence of Sulfurisphaera javensis strain KD-1.</title>
        <authorList>
            <person name="Sakai H."/>
            <person name="Nur N."/>
            <person name="Suwanto A."/>
            <person name="Kurosawa N."/>
        </authorList>
    </citation>
    <scope>NUCLEOTIDE SEQUENCE</scope>
    <source>
        <strain evidence="1">KD-1</strain>
    </source>
</reference>
<accession>A0AAT9GPT9</accession>
<dbReference type="KEGG" id="sjv:SJAV_08750"/>
<gene>
    <name evidence="1" type="ORF">SJAV_08750</name>
</gene>
<proteinExistence type="predicted"/>
<evidence type="ECO:0000313" key="1">
    <source>
        <dbReference type="EMBL" id="BFH72931.1"/>
    </source>
</evidence>